<feature type="signal peptide" evidence="10">
    <location>
        <begin position="1"/>
        <end position="15"/>
    </location>
</feature>
<proteinExistence type="inferred from homology"/>
<organism evidence="12 13">
    <name type="scientific">Trichoderma asperellum (strain ATCC 204424 / CBS 433.97 / NBRC 101777)</name>
    <dbReference type="NCBI Taxonomy" id="1042311"/>
    <lineage>
        <taxon>Eukaryota</taxon>
        <taxon>Fungi</taxon>
        <taxon>Dikarya</taxon>
        <taxon>Ascomycota</taxon>
        <taxon>Pezizomycotina</taxon>
        <taxon>Sordariomycetes</taxon>
        <taxon>Hypocreomycetidae</taxon>
        <taxon>Hypocreales</taxon>
        <taxon>Hypocreaceae</taxon>
        <taxon>Trichoderma</taxon>
    </lineage>
</organism>
<evidence type="ECO:0000256" key="4">
    <source>
        <dbReference type="ARBA" id="ARBA00022525"/>
    </source>
</evidence>
<comment type="similarity">
    <text evidence="3">Belongs to the RBT5 family.</text>
</comment>
<evidence type="ECO:0000256" key="6">
    <source>
        <dbReference type="ARBA" id="ARBA00022729"/>
    </source>
</evidence>
<keyword evidence="8" id="KW-0449">Lipoprotein</keyword>
<keyword evidence="4" id="KW-0964">Secreted</keyword>
<dbReference type="OrthoDB" id="3065412at2759"/>
<evidence type="ECO:0000256" key="3">
    <source>
        <dbReference type="ARBA" id="ARBA00010031"/>
    </source>
</evidence>
<dbReference type="GO" id="GO:0098552">
    <property type="term" value="C:side of membrane"/>
    <property type="evidence" value="ECO:0007669"/>
    <property type="project" value="UniProtKB-KW"/>
</dbReference>
<keyword evidence="7 9" id="KW-1015">Disulfide bond</keyword>
<evidence type="ECO:0000256" key="8">
    <source>
        <dbReference type="ARBA" id="ARBA00023288"/>
    </source>
</evidence>
<dbReference type="AlphaFoldDB" id="A0A2T3YQJ4"/>
<dbReference type="EMBL" id="KZ679298">
    <property type="protein sequence ID" value="PTB34789.1"/>
    <property type="molecule type" value="Genomic_DNA"/>
</dbReference>
<keyword evidence="13" id="KW-1185">Reference proteome</keyword>
<dbReference type="SMART" id="SM00747">
    <property type="entry name" value="CFEM"/>
    <property type="match status" value="1"/>
</dbReference>
<evidence type="ECO:0000256" key="1">
    <source>
        <dbReference type="ARBA" id="ARBA00004589"/>
    </source>
</evidence>
<evidence type="ECO:0000313" key="13">
    <source>
        <dbReference type="Proteomes" id="UP000240493"/>
    </source>
</evidence>
<evidence type="ECO:0000256" key="7">
    <source>
        <dbReference type="ARBA" id="ARBA00023157"/>
    </source>
</evidence>
<evidence type="ECO:0000256" key="10">
    <source>
        <dbReference type="SAM" id="SignalP"/>
    </source>
</evidence>
<dbReference type="PROSITE" id="PS52012">
    <property type="entry name" value="CFEM"/>
    <property type="match status" value="1"/>
</dbReference>
<dbReference type="GO" id="GO:0005576">
    <property type="term" value="C:extracellular region"/>
    <property type="evidence" value="ECO:0007669"/>
    <property type="project" value="UniProtKB-SubCell"/>
</dbReference>
<protein>
    <recommendedName>
        <fullName evidence="11">CFEM domain-containing protein</fullName>
    </recommendedName>
</protein>
<name>A0A2T3YQJ4_TRIA4</name>
<keyword evidence="5" id="KW-0472">Membrane</keyword>
<comment type="caution">
    <text evidence="9">Lacks conserved residue(s) required for the propagation of feature annotation.</text>
</comment>
<gene>
    <name evidence="12" type="ORF">M441DRAFT_85087</name>
</gene>
<accession>A0A2T3YQJ4</accession>
<feature type="chain" id="PRO_5015703461" description="CFEM domain-containing protein" evidence="10">
    <location>
        <begin position="16"/>
        <end position="81"/>
    </location>
</feature>
<keyword evidence="6 10" id="KW-0732">Signal</keyword>
<evidence type="ECO:0000256" key="2">
    <source>
        <dbReference type="ARBA" id="ARBA00004613"/>
    </source>
</evidence>
<keyword evidence="5" id="KW-0336">GPI-anchor</keyword>
<keyword evidence="5" id="KW-0325">Glycoprotein</keyword>
<reference evidence="12 13" key="1">
    <citation type="submission" date="2016-07" db="EMBL/GenBank/DDBJ databases">
        <title>Multiple horizontal gene transfer events from other fungi enriched the ability of initially mycotrophic Trichoderma (Ascomycota) to feed on dead plant biomass.</title>
        <authorList>
            <consortium name="DOE Joint Genome Institute"/>
            <person name="Aerts A."/>
            <person name="Atanasova L."/>
            <person name="Chenthamara K."/>
            <person name="Zhang J."/>
            <person name="Grujic M."/>
            <person name="Henrissat B."/>
            <person name="Kuo A."/>
            <person name="Salamov A."/>
            <person name="Lipzen A."/>
            <person name="Labutti K."/>
            <person name="Barry K."/>
            <person name="Miao Y."/>
            <person name="Rahimi M.J."/>
            <person name="Shen Q."/>
            <person name="Grigoriev I.V."/>
            <person name="Kubicek C.P."/>
            <person name="Druzhinina I.S."/>
        </authorList>
    </citation>
    <scope>NUCLEOTIDE SEQUENCE [LARGE SCALE GENOMIC DNA]</scope>
    <source>
        <strain evidence="12 13">CBS 433.97</strain>
    </source>
</reference>
<dbReference type="InterPro" id="IPR008427">
    <property type="entry name" value="Extracellular_membr_CFEM_dom"/>
</dbReference>
<evidence type="ECO:0000256" key="9">
    <source>
        <dbReference type="PROSITE-ProRule" id="PRU01356"/>
    </source>
</evidence>
<dbReference type="Pfam" id="PF05730">
    <property type="entry name" value="CFEM"/>
    <property type="match status" value="1"/>
</dbReference>
<dbReference type="Proteomes" id="UP000240493">
    <property type="component" value="Unassembled WGS sequence"/>
</dbReference>
<comment type="subcellular location">
    <subcellularLocation>
        <location evidence="1">Membrane</location>
        <topology evidence="1">Lipid-anchor</topology>
        <topology evidence="1">GPI-anchor</topology>
    </subcellularLocation>
    <subcellularLocation>
        <location evidence="2">Secreted</location>
    </subcellularLocation>
</comment>
<evidence type="ECO:0000313" key="12">
    <source>
        <dbReference type="EMBL" id="PTB34789.1"/>
    </source>
</evidence>
<feature type="domain" description="CFEM" evidence="11">
    <location>
        <begin position="1"/>
        <end position="81"/>
    </location>
</feature>
<sequence>MKANLFLLFATGVAANIASIPQCAQSCLNKAAPTVGCSANNYGCLCNQISKIQGPVVSCVISTCSSGDIAISTSLVKQICG</sequence>
<evidence type="ECO:0000259" key="11">
    <source>
        <dbReference type="PROSITE" id="PS52012"/>
    </source>
</evidence>
<feature type="disulfide bond" evidence="9">
    <location>
        <begin position="37"/>
        <end position="44"/>
    </location>
</feature>
<evidence type="ECO:0000256" key="5">
    <source>
        <dbReference type="ARBA" id="ARBA00022622"/>
    </source>
</evidence>